<dbReference type="GO" id="GO:0016020">
    <property type="term" value="C:membrane"/>
    <property type="evidence" value="ECO:0007669"/>
    <property type="project" value="UniProtKB-SubCell"/>
</dbReference>
<keyword evidence="3 6" id="KW-1133">Transmembrane helix</keyword>
<gene>
    <name evidence="7" type="ORF">GGI25_006099</name>
</gene>
<feature type="transmembrane region" description="Helical" evidence="6">
    <location>
        <begin position="7"/>
        <end position="30"/>
    </location>
</feature>
<evidence type="ECO:0000256" key="2">
    <source>
        <dbReference type="ARBA" id="ARBA00022692"/>
    </source>
</evidence>
<accession>A0A9W8KVU8</accession>
<evidence type="ECO:0000256" key="6">
    <source>
        <dbReference type="SAM" id="Phobius"/>
    </source>
</evidence>
<dbReference type="Proteomes" id="UP001151518">
    <property type="component" value="Unassembled WGS sequence"/>
</dbReference>
<evidence type="ECO:0000256" key="3">
    <source>
        <dbReference type="ARBA" id="ARBA00022989"/>
    </source>
</evidence>
<protein>
    <recommendedName>
        <fullName evidence="9">COPI associated protein</fullName>
    </recommendedName>
</protein>
<comment type="caution">
    <text evidence="7">The sequence shown here is derived from an EMBL/GenBank/DDBJ whole genome shotgun (WGS) entry which is preliminary data.</text>
</comment>
<name>A0A9W8KVU8_9FUNG</name>
<keyword evidence="4 6" id="KW-0472">Membrane</keyword>
<dbReference type="Pfam" id="PF08507">
    <property type="entry name" value="COPI_assoc"/>
    <property type="match status" value="1"/>
</dbReference>
<organism evidence="7 8">
    <name type="scientific">Coemansia spiralis</name>
    <dbReference type="NCBI Taxonomy" id="417178"/>
    <lineage>
        <taxon>Eukaryota</taxon>
        <taxon>Fungi</taxon>
        <taxon>Fungi incertae sedis</taxon>
        <taxon>Zoopagomycota</taxon>
        <taxon>Kickxellomycotina</taxon>
        <taxon>Kickxellomycetes</taxon>
        <taxon>Kickxellales</taxon>
        <taxon>Kickxellaceae</taxon>
        <taxon>Coemansia</taxon>
    </lineage>
</organism>
<dbReference type="OrthoDB" id="423534at2759"/>
<evidence type="ECO:0000313" key="8">
    <source>
        <dbReference type="Proteomes" id="UP001151518"/>
    </source>
</evidence>
<dbReference type="InterPro" id="IPR013714">
    <property type="entry name" value="Golgi_TVP15"/>
</dbReference>
<dbReference type="AlphaFoldDB" id="A0A9W8KVU8"/>
<evidence type="ECO:0000256" key="4">
    <source>
        <dbReference type="ARBA" id="ARBA00023136"/>
    </source>
</evidence>
<feature type="compositionally biased region" description="Polar residues" evidence="5">
    <location>
        <begin position="479"/>
        <end position="496"/>
    </location>
</feature>
<keyword evidence="2 6" id="KW-0812">Transmembrane</keyword>
<evidence type="ECO:0008006" key="9">
    <source>
        <dbReference type="Google" id="ProtNLM"/>
    </source>
</evidence>
<evidence type="ECO:0000313" key="7">
    <source>
        <dbReference type="EMBL" id="KAJ2669605.1"/>
    </source>
</evidence>
<feature type="transmembrane region" description="Helical" evidence="6">
    <location>
        <begin position="42"/>
        <end position="60"/>
    </location>
</feature>
<evidence type="ECO:0000256" key="1">
    <source>
        <dbReference type="ARBA" id="ARBA00004141"/>
    </source>
</evidence>
<evidence type="ECO:0000256" key="5">
    <source>
        <dbReference type="SAM" id="MobiDB-lite"/>
    </source>
</evidence>
<reference evidence="7" key="1">
    <citation type="submission" date="2022-07" db="EMBL/GenBank/DDBJ databases">
        <title>Phylogenomic reconstructions and comparative analyses of Kickxellomycotina fungi.</title>
        <authorList>
            <person name="Reynolds N.K."/>
            <person name="Stajich J.E."/>
            <person name="Barry K."/>
            <person name="Grigoriev I.V."/>
            <person name="Crous P."/>
            <person name="Smith M.E."/>
        </authorList>
    </citation>
    <scope>NUCLEOTIDE SEQUENCE</scope>
    <source>
        <strain evidence="7">NRRL 3115</strain>
    </source>
</reference>
<comment type="subcellular location">
    <subcellularLocation>
        <location evidence="1">Membrane</location>
        <topology evidence="1">Multi-pass membrane protein</topology>
    </subcellularLocation>
</comment>
<sequence length="496" mass="54333">MGYLNRYLLLLVFNLLNIVAFGAIISVAVINIINHNAPTNLIIYYGYTGLLSLALLLSEFRVPRFLNAQARFLFTYTGRGIILTYFGCIVYTSALYNVIACIFTVSLGVVYFVIAWAPVVPLQQGLLYNFSRWCSEGTVLVYNSSATIPDHEADAGAADGALYYAQEQKLQQTLPIVPPMTTAAATSTGAPLSYSYQQNLEEGLLHNNDDSHQRPLTGAIRHHRTPSQATTALELSPHYYKHVSAQSIVWPESHPKLEESHSSKQQCMPPSLDMQSLGIVAERSDCIPQTNSNNRAYATSACRLSNESFVYGVTAETRIPESTGDDYLDRIINSSCFAREVLDTNDDESIVVRGMSSSARSAGLAANVTTSDHTSNSLLVDNAGRRSMTSLGISSTQANEAQNSYVVSRPYTSAAILPSGSRNMSLARSVNNNYSNHNPSPRPMERISPPIPYRVFAPESQETFVQNLAHINHALAGNGSMQSRSPSAKQYNTSFK</sequence>
<feature type="transmembrane region" description="Helical" evidence="6">
    <location>
        <begin position="98"/>
        <end position="122"/>
    </location>
</feature>
<dbReference type="EMBL" id="JANBTW010000145">
    <property type="protein sequence ID" value="KAJ2669605.1"/>
    <property type="molecule type" value="Genomic_DNA"/>
</dbReference>
<feature type="region of interest" description="Disordered" evidence="5">
    <location>
        <begin position="476"/>
        <end position="496"/>
    </location>
</feature>
<feature type="transmembrane region" description="Helical" evidence="6">
    <location>
        <begin position="72"/>
        <end position="92"/>
    </location>
</feature>
<proteinExistence type="predicted"/>